<sequence length="226" mass="26514">MEIEHINDDTIRVRIENDDLEARGYTFLDLLGNQKQIETFFYSILEEVDIDDEFQESDAVTFQVMPNRNGLELFISKNSDIHENFLSGSEFGDLDDSYYDRDYSRFENNKTYDDMKKEDGVLDSYESESDSHEFVVEFKYFEQIIQLSKIYTNDTGLSSLYQMDGKYYIEFFLLNDELSPRTPKEDQAIVLEYGEESQLNSDVLAEHGKLLIDDVALETINHHFNN</sequence>
<evidence type="ECO:0000256" key="2">
    <source>
        <dbReference type="HAMAP-Rule" id="MF_01124"/>
    </source>
</evidence>
<dbReference type="Proteomes" id="UP000184128">
    <property type="component" value="Unassembled WGS sequence"/>
</dbReference>
<dbReference type="Pfam" id="PF05389">
    <property type="entry name" value="MecA"/>
    <property type="match status" value="1"/>
</dbReference>
<dbReference type="RefSeq" id="WP_073298486.1">
    <property type="nucleotide sequence ID" value="NZ_FQUF01000031.1"/>
</dbReference>
<dbReference type="PANTHER" id="PTHR39161:SF1">
    <property type="entry name" value="ADAPTER PROTEIN MECA 1"/>
    <property type="match status" value="1"/>
</dbReference>
<dbReference type="EMBL" id="FQUF01000031">
    <property type="protein sequence ID" value="SHF08991.1"/>
    <property type="molecule type" value="Genomic_DNA"/>
</dbReference>
<dbReference type="AlphaFoldDB" id="A0A1M4YTA6"/>
<dbReference type="Gene3D" id="3.30.70.1950">
    <property type="match status" value="1"/>
</dbReference>
<evidence type="ECO:0000256" key="1">
    <source>
        <dbReference type="ARBA" id="ARBA00005397"/>
    </source>
</evidence>
<organism evidence="3 4">
    <name type="scientific">Atopostipes suicloacalis DSM 15692</name>
    <dbReference type="NCBI Taxonomy" id="1121025"/>
    <lineage>
        <taxon>Bacteria</taxon>
        <taxon>Bacillati</taxon>
        <taxon>Bacillota</taxon>
        <taxon>Bacilli</taxon>
        <taxon>Lactobacillales</taxon>
        <taxon>Carnobacteriaceae</taxon>
        <taxon>Atopostipes</taxon>
    </lineage>
</organism>
<protein>
    <recommendedName>
        <fullName evidence="2">Adapter protein MecA</fullName>
    </recommendedName>
</protein>
<proteinExistence type="inferred from homology"/>
<dbReference type="GO" id="GO:0030674">
    <property type="term" value="F:protein-macromolecule adaptor activity"/>
    <property type="evidence" value="ECO:0007669"/>
    <property type="project" value="UniProtKB-UniRule"/>
</dbReference>
<comment type="function">
    <text evidence="2">Enables the recognition and targeting of unfolded and aggregated proteins to the ClpC protease or to other proteins involved in proteolysis.</text>
</comment>
<accession>A0A1M4YTA6</accession>
<reference evidence="4" key="1">
    <citation type="submission" date="2016-11" db="EMBL/GenBank/DDBJ databases">
        <authorList>
            <person name="Varghese N."/>
            <person name="Submissions S."/>
        </authorList>
    </citation>
    <scope>NUCLEOTIDE SEQUENCE [LARGE SCALE GENOMIC DNA]</scope>
    <source>
        <strain evidence="4">DSM 15692</strain>
    </source>
</reference>
<evidence type="ECO:0000313" key="3">
    <source>
        <dbReference type="EMBL" id="SHF08991.1"/>
    </source>
</evidence>
<gene>
    <name evidence="2" type="primary">mecA</name>
    <name evidence="3" type="ORF">SAMN02745249_01787</name>
</gene>
<keyword evidence="4" id="KW-1185">Reference proteome</keyword>
<dbReference type="InterPro" id="IPR038471">
    <property type="entry name" value="MecA_C_sf"/>
</dbReference>
<name>A0A1M4YTA6_9LACT</name>
<dbReference type="HAMAP" id="MF_01124">
    <property type="entry name" value="MecA"/>
    <property type="match status" value="1"/>
</dbReference>
<comment type="domain">
    <text evidence="2">The N-terminal domain probably binds unfolded/aggregated proteins; the C-terminal domain interacts with ClpC.</text>
</comment>
<dbReference type="OrthoDB" id="2360201at2"/>
<dbReference type="InterPro" id="IPR008681">
    <property type="entry name" value="Neg-reg_MecA"/>
</dbReference>
<dbReference type="PIRSF" id="PIRSF029008">
    <property type="entry name" value="MecA"/>
    <property type="match status" value="1"/>
</dbReference>
<dbReference type="PANTHER" id="PTHR39161">
    <property type="entry name" value="ADAPTER PROTEIN MECA"/>
    <property type="match status" value="1"/>
</dbReference>
<comment type="subunit">
    <text evidence="2">Homodimer.</text>
</comment>
<evidence type="ECO:0000313" key="4">
    <source>
        <dbReference type="Proteomes" id="UP000184128"/>
    </source>
</evidence>
<comment type="similarity">
    <text evidence="1 2">Belongs to the MecA family.</text>
</comment>
<dbReference type="STRING" id="1121025.SAMN02745249_01787"/>